<keyword evidence="1" id="KW-0472">Membrane</keyword>
<accession>A0A8J2JJ12</accession>
<keyword evidence="1" id="KW-0812">Transmembrane</keyword>
<evidence type="ECO:0000313" key="3">
    <source>
        <dbReference type="Proteomes" id="UP000708208"/>
    </source>
</evidence>
<feature type="transmembrane region" description="Helical" evidence="1">
    <location>
        <begin position="45"/>
        <end position="63"/>
    </location>
</feature>
<protein>
    <submittedName>
        <fullName evidence="2">Uncharacterized protein</fullName>
    </submittedName>
</protein>
<keyword evidence="1" id="KW-1133">Transmembrane helix</keyword>
<dbReference type="EMBL" id="CAJVCH010076510">
    <property type="protein sequence ID" value="CAG7721048.1"/>
    <property type="molecule type" value="Genomic_DNA"/>
</dbReference>
<reference evidence="2" key="1">
    <citation type="submission" date="2021-06" db="EMBL/GenBank/DDBJ databases">
        <authorList>
            <person name="Hodson N. C."/>
            <person name="Mongue J. A."/>
            <person name="Jaron S. K."/>
        </authorList>
    </citation>
    <scope>NUCLEOTIDE SEQUENCE</scope>
</reference>
<dbReference type="Proteomes" id="UP000708208">
    <property type="component" value="Unassembled WGS sequence"/>
</dbReference>
<evidence type="ECO:0000256" key="1">
    <source>
        <dbReference type="SAM" id="Phobius"/>
    </source>
</evidence>
<dbReference type="AlphaFoldDB" id="A0A8J2JJ12"/>
<comment type="caution">
    <text evidence="2">The sequence shown here is derived from an EMBL/GenBank/DDBJ whole genome shotgun (WGS) entry which is preliminary data.</text>
</comment>
<sequence length="88" mass="9988">MFLSILSRVLRNLRSGSPSESFSEQYVRRESNSQGIMAMAEYGKWVFAMVIMLSIAVTVIVVLDNHVKDFDDRINYRGAYVNNTHNAG</sequence>
<evidence type="ECO:0000313" key="2">
    <source>
        <dbReference type="EMBL" id="CAG7721048.1"/>
    </source>
</evidence>
<keyword evidence="3" id="KW-1185">Reference proteome</keyword>
<name>A0A8J2JJ12_9HEXA</name>
<gene>
    <name evidence="2" type="ORF">AFUS01_LOCUS10297</name>
</gene>
<proteinExistence type="predicted"/>
<organism evidence="2 3">
    <name type="scientific">Allacma fusca</name>
    <dbReference type="NCBI Taxonomy" id="39272"/>
    <lineage>
        <taxon>Eukaryota</taxon>
        <taxon>Metazoa</taxon>
        <taxon>Ecdysozoa</taxon>
        <taxon>Arthropoda</taxon>
        <taxon>Hexapoda</taxon>
        <taxon>Collembola</taxon>
        <taxon>Symphypleona</taxon>
        <taxon>Sminthuridae</taxon>
        <taxon>Allacma</taxon>
    </lineage>
</organism>